<dbReference type="AlphaFoldDB" id="A0A067D523"/>
<reference evidence="1 2" key="1">
    <citation type="journal article" date="2013" name="PLoS Genet.">
        <title>Distinctive expansion of potential virulence genes in the genome of the oomycete fish pathogen Saprolegnia parasitica.</title>
        <authorList>
            <person name="Jiang R.H."/>
            <person name="de Bruijn I."/>
            <person name="Haas B.J."/>
            <person name="Belmonte R."/>
            <person name="Lobach L."/>
            <person name="Christie J."/>
            <person name="van den Ackerveken G."/>
            <person name="Bottin A."/>
            <person name="Bulone V."/>
            <person name="Diaz-Moreno S.M."/>
            <person name="Dumas B."/>
            <person name="Fan L."/>
            <person name="Gaulin E."/>
            <person name="Govers F."/>
            <person name="Grenville-Briggs L.J."/>
            <person name="Horner N.R."/>
            <person name="Levin J.Z."/>
            <person name="Mammella M."/>
            <person name="Meijer H.J."/>
            <person name="Morris P."/>
            <person name="Nusbaum C."/>
            <person name="Oome S."/>
            <person name="Phillips A.J."/>
            <person name="van Rooyen D."/>
            <person name="Rzeszutek E."/>
            <person name="Saraiva M."/>
            <person name="Secombes C.J."/>
            <person name="Seidl M.F."/>
            <person name="Snel B."/>
            <person name="Stassen J.H."/>
            <person name="Sykes S."/>
            <person name="Tripathy S."/>
            <person name="van den Berg H."/>
            <person name="Vega-Arreguin J.C."/>
            <person name="Wawra S."/>
            <person name="Young S.K."/>
            <person name="Zeng Q."/>
            <person name="Dieguez-Uribeondo J."/>
            <person name="Russ C."/>
            <person name="Tyler B.M."/>
            <person name="van West P."/>
        </authorList>
    </citation>
    <scope>NUCLEOTIDE SEQUENCE [LARGE SCALE GENOMIC DNA]</scope>
    <source>
        <strain evidence="1 2">CBS 223.65</strain>
    </source>
</reference>
<protein>
    <submittedName>
        <fullName evidence="1">Uncharacterized protein</fullName>
    </submittedName>
</protein>
<dbReference type="Proteomes" id="UP000030745">
    <property type="component" value="Unassembled WGS sequence"/>
</dbReference>
<name>A0A067D523_SAPPC</name>
<dbReference type="RefSeq" id="XP_012194985.1">
    <property type="nucleotide sequence ID" value="XM_012339595.1"/>
</dbReference>
<keyword evidence="2" id="KW-1185">Reference proteome</keyword>
<evidence type="ECO:0000313" key="2">
    <source>
        <dbReference type="Proteomes" id="UP000030745"/>
    </source>
</evidence>
<dbReference type="EMBL" id="KK583191">
    <property type="protein sequence ID" value="KDO34102.1"/>
    <property type="molecule type" value="Genomic_DNA"/>
</dbReference>
<sequence length="85" mass="9118">MLTVLPRLGAGACMEHCAKTEILSHVMTYAQFILPLRLGDAQHSVHAQGRTSVVHQLFASLSIVSKAVQCALATSMSLLMLAVKN</sequence>
<dbReference type="KEGG" id="spar:SPRG_01376"/>
<gene>
    <name evidence="1" type="ORF">SPRG_01376</name>
</gene>
<proteinExistence type="predicted"/>
<dbReference type="VEuPathDB" id="FungiDB:SPRG_01376"/>
<organism evidence="1 2">
    <name type="scientific">Saprolegnia parasitica (strain CBS 223.65)</name>
    <dbReference type="NCBI Taxonomy" id="695850"/>
    <lineage>
        <taxon>Eukaryota</taxon>
        <taxon>Sar</taxon>
        <taxon>Stramenopiles</taxon>
        <taxon>Oomycota</taxon>
        <taxon>Saprolegniomycetes</taxon>
        <taxon>Saprolegniales</taxon>
        <taxon>Saprolegniaceae</taxon>
        <taxon>Saprolegnia</taxon>
    </lineage>
</organism>
<evidence type="ECO:0000313" key="1">
    <source>
        <dbReference type="EMBL" id="KDO34102.1"/>
    </source>
</evidence>
<dbReference type="GeneID" id="24123971"/>
<accession>A0A067D523</accession>